<gene>
    <name evidence="1" type="ORF">VTAP4600_A2843</name>
</gene>
<name>A0A2N8ZFW5_9VIBR</name>
<sequence length="59" mass="6630">MITEHLGDTQWHYGAADLPKQQTQGSKTLTIHFALITDWLSKTLLDLSLGLKRCNQSTC</sequence>
<keyword evidence="2" id="KW-1185">Reference proteome</keyword>
<protein>
    <submittedName>
        <fullName evidence="1">Uncharacterized protein</fullName>
    </submittedName>
</protein>
<reference evidence="1 2" key="1">
    <citation type="submission" date="2017-10" db="EMBL/GenBank/DDBJ databases">
        <authorList>
            <person name="Banno H."/>
            <person name="Chua N.-H."/>
        </authorList>
    </citation>
    <scope>NUCLEOTIDE SEQUENCE [LARGE SCALE GENOMIC DNA]</scope>
    <source>
        <strain evidence="1">Vibrio tapetis CECT4600</strain>
    </source>
</reference>
<dbReference type="KEGG" id="vta:A2843"/>
<evidence type="ECO:0000313" key="2">
    <source>
        <dbReference type="Proteomes" id="UP000235828"/>
    </source>
</evidence>
<dbReference type="Proteomes" id="UP000235828">
    <property type="component" value="Chromosome A"/>
</dbReference>
<proteinExistence type="predicted"/>
<dbReference type="AlphaFoldDB" id="A0A2N8ZFW5"/>
<organism evidence="1 2">
    <name type="scientific">Vibrio tapetis subsp. tapetis</name>
    <dbReference type="NCBI Taxonomy" id="1671868"/>
    <lineage>
        <taxon>Bacteria</taxon>
        <taxon>Pseudomonadati</taxon>
        <taxon>Pseudomonadota</taxon>
        <taxon>Gammaproteobacteria</taxon>
        <taxon>Vibrionales</taxon>
        <taxon>Vibrionaceae</taxon>
        <taxon>Vibrio</taxon>
    </lineage>
</organism>
<dbReference type="EMBL" id="LT960611">
    <property type="protein sequence ID" value="SON50809.1"/>
    <property type="molecule type" value="Genomic_DNA"/>
</dbReference>
<evidence type="ECO:0000313" key="1">
    <source>
        <dbReference type="EMBL" id="SON50809.1"/>
    </source>
</evidence>
<accession>A0A2N8ZFW5</accession>